<dbReference type="PANTHER" id="PTHR38697:SF1">
    <property type="entry name" value="NUCLEAR PORE COMPLEX PROTEIN SIMILAR TO S. CEREVISIAE NUP2 (EUROFUNG)"/>
    <property type="match status" value="1"/>
</dbReference>
<evidence type="ECO:0000256" key="6">
    <source>
        <dbReference type="ARBA" id="ARBA00023132"/>
    </source>
</evidence>
<accession>A0A9N8HS37</accession>
<dbReference type="Gene3D" id="2.30.29.30">
    <property type="entry name" value="Pleckstrin-homology domain (PH domain)/Phosphotyrosine-binding domain (PTB)"/>
    <property type="match status" value="1"/>
</dbReference>
<keyword evidence="11" id="KW-1185">Reference proteome</keyword>
<gene>
    <name evidence="10" type="ORF">SEMRO_1341_G264450.2</name>
</gene>
<feature type="region of interest" description="Disordered" evidence="8">
    <location>
        <begin position="329"/>
        <end position="351"/>
    </location>
</feature>
<dbReference type="GO" id="GO:0005643">
    <property type="term" value="C:nuclear pore"/>
    <property type="evidence" value="ECO:0007669"/>
    <property type="project" value="UniProtKB-SubCell"/>
</dbReference>
<feature type="compositionally biased region" description="Low complexity" evidence="8">
    <location>
        <begin position="109"/>
        <end position="120"/>
    </location>
</feature>
<proteinExistence type="predicted"/>
<feature type="compositionally biased region" description="Basic and acidic residues" evidence="8">
    <location>
        <begin position="1"/>
        <end position="16"/>
    </location>
</feature>
<feature type="region of interest" description="Disordered" evidence="8">
    <location>
        <begin position="1"/>
        <end position="78"/>
    </location>
</feature>
<sequence length="489" mass="50669">MPKRENENSQMRREDYEALNARRGGGDDDGTFTQGFEKATPEVAKKRRMLRVRRPASQSKVAAAAATPAAATPASSSNPFASVSLTGGAPAPGAFSFTAGSSSQNPAPSTGVSFSFGSGSTPAPAPSKGVSFSFGGSTPATTSATTPAASIGFPFSGTPAPAANMASTAGATPAPFGFGKKSSTPISGQKKLVKRYQDQACAFIDSFGKQCKEINPQTTYMLPIVDHVLDALYVVEDQYWKHCKKEEDDKSPATASKDAIKSTAGATPAPFGFGAKSSSSSPSTTAASPAPNLFGNPAPAPSAPKGFGFGSTNVPNTGMTPGSSFSFAGGTAFGGGTPAPAPSSGANEAGDAPADEIIKAASGDADKDYKLLETIPMLHVTTKGKDGKFEKKFSGELKIQEHKENQKRRMIMRDQAVGKVMLNLALPEWMAFQSTPFKKMPSTLTQAAIFPGQITVEQEAGLIRLVRRGPQTLKSLEDVFTGLGVAKKG</sequence>
<keyword evidence="3" id="KW-0509">mRNA transport</keyword>
<dbReference type="Pfam" id="PF08911">
    <property type="entry name" value="NUP50"/>
    <property type="match status" value="1"/>
</dbReference>
<dbReference type="PANTHER" id="PTHR38697">
    <property type="entry name" value="NUCLEAR PORE COMPLEX PROTEIN SIMILAR TO S. CEREVISIAE NUP2 (EUROFUNG)"/>
    <property type="match status" value="1"/>
</dbReference>
<dbReference type="AlphaFoldDB" id="A0A9N8HS37"/>
<evidence type="ECO:0000313" key="11">
    <source>
        <dbReference type="Proteomes" id="UP001153069"/>
    </source>
</evidence>
<feature type="region of interest" description="Disordered" evidence="8">
    <location>
        <begin position="97"/>
        <end position="120"/>
    </location>
</feature>
<protein>
    <recommendedName>
        <fullName evidence="9">RanBD1 domain-containing protein</fullName>
    </recommendedName>
</protein>
<dbReference type="Proteomes" id="UP001153069">
    <property type="component" value="Unassembled WGS sequence"/>
</dbReference>
<keyword evidence="5" id="KW-0811">Translocation</keyword>
<keyword evidence="7" id="KW-0539">Nucleus</keyword>
<evidence type="ECO:0000259" key="9">
    <source>
        <dbReference type="PROSITE" id="PS50196"/>
    </source>
</evidence>
<evidence type="ECO:0000256" key="8">
    <source>
        <dbReference type="SAM" id="MobiDB-lite"/>
    </source>
</evidence>
<dbReference type="Pfam" id="PF00638">
    <property type="entry name" value="Ran_BP1"/>
    <property type="match status" value="1"/>
</dbReference>
<keyword evidence="4" id="KW-0653">Protein transport</keyword>
<evidence type="ECO:0000256" key="3">
    <source>
        <dbReference type="ARBA" id="ARBA00022816"/>
    </source>
</evidence>
<feature type="domain" description="RanBD1" evidence="9">
    <location>
        <begin position="353"/>
        <end position="433"/>
    </location>
</feature>
<reference evidence="10" key="1">
    <citation type="submission" date="2020-06" db="EMBL/GenBank/DDBJ databases">
        <authorList>
            <consortium name="Plant Systems Biology data submission"/>
        </authorList>
    </citation>
    <scope>NUCLEOTIDE SEQUENCE</scope>
    <source>
        <strain evidence="10">D6</strain>
    </source>
</reference>
<organism evidence="10 11">
    <name type="scientific">Seminavis robusta</name>
    <dbReference type="NCBI Taxonomy" id="568900"/>
    <lineage>
        <taxon>Eukaryota</taxon>
        <taxon>Sar</taxon>
        <taxon>Stramenopiles</taxon>
        <taxon>Ochrophyta</taxon>
        <taxon>Bacillariophyta</taxon>
        <taxon>Bacillariophyceae</taxon>
        <taxon>Bacillariophycidae</taxon>
        <taxon>Naviculales</taxon>
        <taxon>Naviculaceae</taxon>
        <taxon>Seminavis</taxon>
    </lineage>
</organism>
<dbReference type="InterPro" id="IPR053074">
    <property type="entry name" value="NPC_Nucleoporin"/>
</dbReference>
<evidence type="ECO:0000256" key="4">
    <source>
        <dbReference type="ARBA" id="ARBA00022927"/>
    </source>
</evidence>
<dbReference type="GO" id="GO:0015031">
    <property type="term" value="P:protein transport"/>
    <property type="evidence" value="ECO:0007669"/>
    <property type="project" value="UniProtKB-KW"/>
</dbReference>
<keyword evidence="6" id="KW-0906">Nuclear pore complex</keyword>
<feature type="compositionally biased region" description="Polar residues" evidence="8">
    <location>
        <begin position="98"/>
        <end position="108"/>
    </location>
</feature>
<evidence type="ECO:0000256" key="1">
    <source>
        <dbReference type="ARBA" id="ARBA00004567"/>
    </source>
</evidence>
<dbReference type="EMBL" id="CAICTM010001339">
    <property type="protein sequence ID" value="CAB9522790.1"/>
    <property type="molecule type" value="Genomic_DNA"/>
</dbReference>
<dbReference type="SUPFAM" id="SSF50729">
    <property type="entry name" value="PH domain-like"/>
    <property type="match status" value="1"/>
</dbReference>
<evidence type="ECO:0000256" key="5">
    <source>
        <dbReference type="ARBA" id="ARBA00023010"/>
    </source>
</evidence>
<feature type="region of interest" description="Disordered" evidence="8">
    <location>
        <begin position="271"/>
        <end position="315"/>
    </location>
</feature>
<evidence type="ECO:0000256" key="2">
    <source>
        <dbReference type="ARBA" id="ARBA00022448"/>
    </source>
</evidence>
<feature type="compositionally biased region" description="Low complexity" evidence="8">
    <location>
        <begin position="271"/>
        <end position="291"/>
    </location>
</feature>
<dbReference type="InterPro" id="IPR015007">
    <property type="entry name" value="NUP2/50/61"/>
</dbReference>
<evidence type="ECO:0000313" key="10">
    <source>
        <dbReference type="EMBL" id="CAB9522790.1"/>
    </source>
</evidence>
<comment type="subcellular location">
    <subcellularLocation>
        <location evidence="1">Nucleus</location>
        <location evidence="1">Nuclear pore complex</location>
    </subcellularLocation>
</comment>
<evidence type="ECO:0000256" key="7">
    <source>
        <dbReference type="ARBA" id="ARBA00023242"/>
    </source>
</evidence>
<dbReference type="PROSITE" id="PS50196">
    <property type="entry name" value="RANBD1"/>
    <property type="match status" value="1"/>
</dbReference>
<comment type="caution">
    <text evidence="10">The sequence shown here is derived from an EMBL/GenBank/DDBJ whole genome shotgun (WGS) entry which is preliminary data.</text>
</comment>
<feature type="compositionally biased region" description="Low complexity" evidence="8">
    <location>
        <begin position="55"/>
        <end position="78"/>
    </location>
</feature>
<name>A0A9N8HS37_9STRA</name>
<keyword evidence="2" id="KW-0813">Transport</keyword>
<dbReference type="InterPro" id="IPR011993">
    <property type="entry name" value="PH-like_dom_sf"/>
</dbReference>
<dbReference type="InterPro" id="IPR000156">
    <property type="entry name" value="Ran_bind_dom"/>
</dbReference>
<dbReference type="GO" id="GO:0051028">
    <property type="term" value="P:mRNA transport"/>
    <property type="evidence" value="ECO:0007669"/>
    <property type="project" value="UniProtKB-KW"/>
</dbReference>
<feature type="compositionally biased region" description="Basic residues" evidence="8">
    <location>
        <begin position="45"/>
        <end position="54"/>
    </location>
</feature>